<evidence type="ECO:0000256" key="5">
    <source>
        <dbReference type="ARBA" id="ARBA00022801"/>
    </source>
</evidence>
<dbReference type="Pfam" id="PF03009">
    <property type="entry name" value="GDPD"/>
    <property type="match status" value="1"/>
</dbReference>
<dbReference type="Proteomes" id="UP000295146">
    <property type="component" value="Unassembled WGS sequence"/>
</dbReference>
<name>A0A4R8C333_9ACTN</name>
<dbReference type="RefSeq" id="WP_134105368.1">
    <property type="nucleotide sequence ID" value="NZ_SODP01000002.1"/>
</dbReference>
<protein>
    <recommendedName>
        <fullName evidence="2">glycerophosphodiester phosphodiesterase</fullName>
        <ecNumber evidence="2">3.1.4.46</ecNumber>
    </recommendedName>
</protein>
<dbReference type="AlphaFoldDB" id="A0A4R8C333"/>
<dbReference type="PANTHER" id="PTHR43620">
    <property type="entry name" value="GLYCEROPHOSPHORYL DIESTER PHOSPHODIESTERASE"/>
    <property type="match status" value="1"/>
</dbReference>
<comment type="similarity">
    <text evidence="1">Belongs to the glycerophosphoryl diester phosphodiesterase family.</text>
</comment>
<evidence type="ECO:0000313" key="9">
    <source>
        <dbReference type="Proteomes" id="UP000295146"/>
    </source>
</evidence>
<accession>A0A4R8C333</accession>
<dbReference type="EC" id="3.1.4.46" evidence="2"/>
<dbReference type="GO" id="GO:0006071">
    <property type="term" value="P:glycerol metabolic process"/>
    <property type="evidence" value="ECO:0007669"/>
    <property type="project" value="UniProtKB-KW"/>
</dbReference>
<comment type="caution">
    <text evidence="8">The sequence shown here is derived from an EMBL/GenBank/DDBJ whole genome shotgun (WGS) entry which is preliminary data.</text>
</comment>
<proteinExistence type="inferred from homology"/>
<dbReference type="GO" id="GO:0042597">
    <property type="term" value="C:periplasmic space"/>
    <property type="evidence" value="ECO:0007669"/>
    <property type="project" value="TreeGrafter"/>
</dbReference>
<evidence type="ECO:0000256" key="2">
    <source>
        <dbReference type="ARBA" id="ARBA00012247"/>
    </source>
</evidence>
<evidence type="ECO:0000259" key="7">
    <source>
        <dbReference type="PROSITE" id="PS51704"/>
    </source>
</evidence>
<comment type="catalytic activity">
    <reaction evidence="6">
        <text>a sn-glycero-3-phosphodiester + H2O = an alcohol + sn-glycerol 3-phosphate + H(+)</text>
        <dbReference type="Rhea" id="RHEA:12969"/>
        <dbReference type="ChEBI" id="CHEBI:15377"/>
        <dbReference type="ChEBI" id="CHEBI:15378"/>
        <dbReference type="ChEBI" id="CHEBI:30879"/>
        <dbReference type="ChEBI" id="CHEBI:57597"/>
        <dbReference type="ChEBI" id="CHEBI:83408"/>
        <dbReference type="EC" id="3.1.4.46"/>
    </reaction>
</comment>
<dbReference type="GO" id="GO:0008889">
    <property type="term" value="F:glycerophosphodiester phosphodiesterase activity"/>
    <property type="evidence" value="ECO:0007669"/>
    <property type="project" value="UniProtKB-EC"/>
</dbReference>
<keyword evidence="4" id="KW-0319">Glycerol metabolism</keyword>
<organism evidence="8 9">
    <name type="scientific">Kribbella pratensis</name>
    <dbReference type="NCBI Taxonomy" id="2512112"/>
    <lineage>
        <taxon>Bacteria</taxon>
        <taxon>Bacillati</taxon>
        <taxon>Actinomycetota</taxon>
        <taxon>Actinomycetes</taxon>
        <taxon>Propionibacteriales</taxon>
        <taxon>Kribbellaceae</taxon>
        <taxon>Kribbella</taxon>
    </lineage>
</organism>
<dbReference type="InterPro" id="IPR017946">
    <property type="entry name" value="PLC-like_Pdiesterase_TIM-brl"/>
</dbReference>
<dbReference type="PROSITE" id="PS51704">
    <property type="entry name" value="GP_PDE"/>
    <property type="match status" value="1"/>
</dbReference>
<dbReference type="SUPFAM" id="SSF51695">
    <property type="entry name" value="PLC-like phosphodiesterases"/>
    <property type="match status" value="1"/>
</dbReference>
<evidence type="ECO:0000256" key="3">
    <source>
        <dbReference type="ARBA" id="ARBA00022729"/>
    </source>
</evidence>
<evidence type="ECO:0000256" key="1">
    <source>
        <dbReference type="ARBA" id="ARBA00007277"/>
    </source>
</evidence>
<dbReference type="EMBL" id="SODP01000002">
    <property type="protein sequence ID" value="TDW70146.1"/>
    <property type="molecule type" value="Genomic_DNA"/>
</dbReference>
<evidence type="ECO:0000313" key="8">
    <source>
        <dbReference type="EMBL" id="TDW70146.1"/>
    </source>
</evidence>
<feature type="domain" description="GP-PDE" evidence="7">
    <location>
        <begin position="1"/>
        <end position="274"/>
    </location>
</feature>
<dbReference type="Gene3D" id="3.20.20.190">
    <property type="entry name" value="Phosphatidylinositol (PI) phosphodiesterase"/>
    <property type="match status" value="1"/>
</dbReference>
<reference evidence="8 9" key="1">
    <citation type="submission" date="2019-03" db="EMBL/GenBank/DDBJ databases">
        <title>Genomic Encyclopedia of Type Strains, Phase III (KMG-III): the genomes of soil and plant-associated and newly described type strains.</title>
        <authorList>
            <person name="Whitman W."/>
        </authorList>
    </citation>
    <scope>NUCLEOTIDE SEQUENCE [LARGE SCALE GENOMIC DNA]</scope>
    <source>
        <strain evidence="8 9">VKM Ac-2573</strain>
    </source>
</reference>
<gene>
    <name evidence="8" type="ORF">EV653_4180</name>
</gene>
<evidence type="ECO:0000256" key="4">
    <source>
        <dbReference type="ARBA" id="ARBA00022798"/>
    </source>
</evidence>
<keyword evidence="3" id="KW-0732">Signal</keyword>
<dbReference type="InterPro" id="IPR030395">
    <property type="entry name" value="GP_PDE_dom"/>
</dbReference>
<dbReference type="OrthoDB" id="9758957at2"/>
<keyword evidence="5" id="KW-0378">Hydrolase</keyword>
<dbReference type="PANTHER" id="PTHR43620:SF7">
    <property type="entry name" value="GLYCEROPHOSPHODIESTER PHOSPHODIESTERASE GDPD5-RELATED"/>
    <property type="match status" value="1"/>
</dbReference>
<sequence>MGADYIEPDLVTTKDRVLVTRHEPEIGGTTDVANHPEFAGRKKTKLLDGVATTGWFTEDFTLAELKTLRAKERIPAVRQHNSVFDGHYQIPTFQEVIDLSKRLSKELGRPIGIYPETKHPTYFRQQGLPLEPELIKTLNRNGLNRPDAKVFVQSFEVSNLKALDKQLRVPLVQLTSSAGAPYADGVGPSKDQIIPLDAAGKLGKPTSLVADAHKAGLVVHPYTFRVENTFLPADFDSSAVASDSGNLFAEIAAYRKTGIDGLFTDNTDIAVAEEKEAR</sequence>
<keyword evidence="9" id="KW-1185">Reference proteome</keyword>
<evidence type="ECO:0000256" key="6">
    <source>
        <dbReference type="ARBA" id="ARBA00047512"/>
    </source>
</evidence>
<dbReference type="GO" id="GO:0006629">
    <property type="term" value="P:lipid metabolic process"/>
    <property type="evidence" value="ECO:0007669"/>
    <property type="project" value="InterPro"/>
</dbReference>